<accession>A0A7Y7RUT6</accession>
<organism evidence="1 2">
    <name type="scientific">Pseudomonas edaphica</name>
    <dbReference type="NCBI Taxonomy" id="2006980"/>
    <lineage>
        <taxon>Bacteria</taxon>
        <taxon>Pseudomonadati</taxon>
        <taxon>Pseudomonadota</taxon>
        <taxon>Gammaproteobacteria</taxon>
        <taxon>Pseudomonadales</taxon>
        <taxon>Pseudomonadaceae</taxon>
        <taxon>Pseudomonas</taxon>
    </lineage>
</organism>
<dbReference type="Proteomes" id="UP000560470">
    <property type="component" value="Unassembled WGS sequence"/>
</dbReference>
<name>A0A7Y7RUT6_9PSED</name>
<reference evidence="1 2" key="1">
    <citation type="submission" date="2020-04" db="EMBL/GenBank/DDBJ databases">
        <title>Molecular characterization of pseudomonads from Agaricus bisporus reveal novel blotch 2 pathogens in Western Europe.</title>
        <authorList>
            <person name="Taparia T."/>
            <person name="Krijger M."/>
            <person name="Haynes E."/>
            <person name="Elpinstone J.G."/>
            <person name="Noble R."/>
            <person name="Van Der Wolf J."/>
        </authorList>
    </citation>
    <scope>NUCLEOTIDE SEQUENCE [LARGE SCALE GENOMIC DNA]</scope>
    <source>
        <strain evidence="1 2">B7002</strain>
    </source>
</reference>
<evidence type="ECO:0000313" key="2">
    <source>
        <dbReference type="Proteomes" id="UP000560470"/>
    </source>
</evidence>
<sequence length="121" mass="14067">MNLFWCTLCERLPLVLNVAFYRTEAGNEPVREWLMELPRESKKLIGTDIKSVQLGWPQGMPLVRKLEHRLWEVRTDLGENAARVIFTLVASQMILLHGFIKKSQKTPSVDLNTARHRKNKL</sequence>
<dbReference type="Pfam" id="PF05973">
    <property type="entry name" value="Gp49"/>
    <property type="match status" value="1"/>
</dbReference>
<protein>
    <submittedName>
        <fullName evidence="1">Type II toxin-antitoxin system RelE/ParE family toxin</fullName>
    </submittedName>
</protein>
<comment type="caution">
    <text evidence="1">The sequence shown here is derived from an EMBL/GenBank/DDBJ whole genome shotgun (WGS) entry which is preliminary data.</text>
</comment>
<proteinExistence type="predicted"/>
<dbReference type="AlphaFoldDB" id="A0A7Y7RUT6"/>
<dbReference type="InterPro" id="IPR009241">
    <property type="entry name" value="HigB-like"/>
</dbReference>
<dbReference type="RefSeq" id="WP_177034603.1">
    <property type="nucleotide sequence ID" value="NZ_JACAOZ010000021.1"/>
</dbReference>
<dbReference type="EMBL" id="JACAOZ010000021">
    <property type="protein sequence ID" value="NVZ58809.1"/>
    <property type="molecule type" value="Genomic_DNA"/>
</dbReference>
<evidence type="ECO:0000313" key="1">
    <source>
        <dbReference type="EMBL" id="NVZ58809.1"/>
    </source>
</evidence>
<gene>
    <name evidence="1" type="ORF">HX797_21300</name>
</gene>